<gene>
    <name evidence="1" type="ORF">CEXT_470611</name>
</gene>
<dbReference type="AlphaFoldDB" id="A0AAV4NYM5"/>
<evidence type="ECO:0000313" key="2">
    <source>
        <dbReference type="Proteomes" id="UP001054945"/>
    </source>
</evidence>
<sequence>MFTYKVTVETLKNNVIANLLVRLEPASYYVFPSRPIRLEPAYYVFPPDPSDWNLHTTSFLQTRPTGTCILRLASDPGCPRRSSQDRMSGMASVISRNFRGRRKRDTMQFHDAV</sequence>
<keyword evidence="2" id="KW-1185">Reference proteome</keyword>
<reference evidence="1 2" key="1">
    <citation type="submission" date="2021-06" db="EMBL/GenBank/DDBJ databases">
        <title>Caerostris extrusa draft genome.</title>
        <authorList>
            <person name="Kono N."/>
            <person name="Arakawa K."/>
        </authorList>
    </citation>
    <scope>NUCLEOTIDE SEQUENCE [LARGE SCALE GENOMIC DNA]</scope>
</reference>
<proteinExistence type="predicted"/>
<dbReference type="EMBL" id="BPLR01003904">
    <property type="protein sequence ID" value="GIX89995.1"/>
    <property type="molecule type" value="Genomic_DNA"/>
</dbReference>
<protein>
    <submittedName>
        <fullName evidence="1">Uncharacterized protein</fullName>
    </submittedName>
</protein>
<comment type="caution">
    <text evidence="1">The sequence shown here is derived from an EMBL/GenBank/DDBJ whole genome shotgun (WGS) entry which is preliminary data.</text>
</comment>
<evidence type="ECO:0000313" key="1">
    <source>
        <dbReference type="EMBL" id="GIX89995.1"/>
    </source>
</evidence>
<organism evidence="1 2">
    <name type="scientific">Caerostris extrusa</name>
    <name type="common">Bark spider</name>
    <name type="synonym">Caerostris bankana</name>
    <dbReference type="NCBI Taxonomy" id="172846"/>
    <lineage>
        <taxon>Eukaryota</taxon>
        <taxon>Metazoa</taxon>
        <taxon>Ecdysozoa</taxon>
        <taxon>Arthropoda</taxon>
        <taxon>Chelicerata</taxon>
        <taxon>Arachnida</taxon>
        <taxon>Araneae</taxon>
        <taxon>Araneomorphae</taxon>
        <taxon>Entelegynae</taxon>
        <taxon>Araneoidea</taxon>
        <taxon>Araneidae</taxon>
        <taxon>Caerostris</taxon>
    </lineage>
</organism>
<name>A0AAV4NYM5_CAEEX</name>
<dbReference type="Proteomes" id="UP001054945">
    <property type="component" value="Unassembled WGS sequence"/>
</dbReference>
<accession>A0AAV4NYM5</accession>